<evidence type="ECO:0000259" key="13">
    <source>
        <dbReference type="Pfam" id="PF08245"/>
    </source>
</evidence>
<dbReference type="Pfam" id="PF08245">
    <property type="entry name" value="Mur_ligase_M"/>
    <property type="match status" value="1"/>
</dbReference>
<protein>
    <recommendedName>
        <fullName evidence="3">tetrahydrofolate synthase</fullName>
        <ecNumber evidence="3">6.3.2.17</ecNumber>
    </recommendedName>
    <alternativeName>
        <fullName evidence="9">Tetrahydrofolylpolyglutamate synthase</fullName>
    </alternativeName>
</protein>
<dbReference type="Proteomes" id="UP000248132">
    <property type="component" value="Unassembled WGS sequence"/>
</dbReference>
<evidence type="ECO:0000256" key="10">
    <source>
        <dbReference type="ARBA" id="ARBA00047493"/>
    </source>
</evidence>
<dbReference type="InterPro" id="IPR004101">
    <property type="entry name" value="Mur_ligase_C"/>
</dbReference>
<dbReference type="SUPFAM" id="SSF53244">
    <property type="entry name" value="MurD-like peptide ligases, peptide-binding domain"/>
    <property type="match status" value="1"/>
</dbReference>
<dbReference type="Pfam" id="PF02875">
    <property type="entry name" value="Mur_ligase_C"/>
    <property type="match status" value="1"/>
</dbReference>
<name>A0A318Y923_9FIRM</name>
<evidence type="ECO:0000256" key="3">
    <source>
        <dbReference type="ARBA" id="ARBA00013025"/>
    </source>
</evidence>
<dbReference type="GO" id="GO:0005737">
    <property type="term" value="C:cytoplasm"/>
    <property type="evidence" value="ECO:0007669"/>
    <property type="project" value="TreeGrafter"/>
</dbReference>
<keyword evidence="5" id="KW-0479">Metal-binding</keyword>
<evidence type="ECO:0000256" key="6">
    <source>
        <dbReference type="ARBA" id="ARBA00022741"/>
    </source>
</evidence>
<dbReference type="GO" id="GO:0005524">
    <property type="term" value="F:ATP binding"/>
    <property type="evidence" value="ECO:0007669"/>
    <property type="project" value="UniProtKB-KW"/>
</dbReference>
<keyword evidence="7 11" id="KW-0067">ATP-binding</keyword>
<keyword evidence="6 11" id="KW-0547">Nucleotide-binding</keyword>
<dbReference type="InterPro" id="IPR018109">
    <property type="entry name" value="Folylpolyglutamate_synth_CS"/>
</dbReference>
<evidence type="ECO:0000256" key="5">
    <source>
        <dbReference type="ARBA" id="ARBA00022723"/>
    </source>
</evidence>
<dbReference type="PIRSF" id="PIRSF001563">
    <property type="entry name" value="Folylpolyglu_synth"/>
    <property type="match status" value="1"/>
</dbReference>
<comment type="cofactor">
    <cofactor evidence="1">
        <name>Mg(2+)</name>
        <dbReference type="ChEBI" id="CHEBI:18420"/>
    </cofactor>
</comment>
<dbReference type="PROSITE" id="PS01012">
    <property type="entry name" value="FOLYLPOLYGLU_SYNT_2"/>
    <property type="match status" value="1"/>
</dbReference>
<sequence length="424" mass="47533">MNYEEAMKYIHGTLKFGSRLGLDNIGRLMEFMGNPQKKLKYVHVAGTNGKGSVTSFISNILISSGYKTGVFTSPYIQRFTERIKIDDKEIEHEELTDIIAFIKSRIDLMLDGGFEHPTEFEIITAAAFEYFYRNNCDIAVLEVGLGGRFDSTNIIEAPEVCVITTISLDHTDILGKTIGEIAFQKAGIIKHNSDTVIYPQEPEAEEVFERVCKSQKAILHKASFKTLKLKEYGIEGQLFDYKDYKNLNTKLLGDHQLNNAALAVDACEVLSLKGFNIDNESIRNGIARTIWPGRLEIINKNPLILIDGAHNFEGGRALNAALDRYFADKDKIFIAGFLKDKDYRNTMEMLSEKAKLIITVTPDNDRALKSSELAEVLKCFSKKVKDGITVENSLKLAYEAIDGNSVICAFGSLYMIGKIRGLYK</sequence>
<dbReference type="InterPro" id="IPR001645">
    <property type="entry name" value="Folylpolyglutamate_synth"/>
</dbReference>
<dbReference type="GO" id="GO:0008841">
    <property type="term" value="F:dihydrofolate synthase activity"/>
    <property type="evidence" value="ECO:0007669"/>
    <property type="project" value="TreeGrafter"/>
</dbReference>
<dbReference type="FunFam" id="3.40.1190.10:FF:000011">
    <property type="entry name" value="Folylpolyglutamate synthase/dihydrofolate synthase"/>
    <property type="match status" value="1"/>
</dbReference>
<evidence type="ECO:0000256" key="2">
    <source>
        <dbReference type="ARBA" id="ARBA00008276"/>
    </source>
</evidence>
<evidence type="ECO:0000256" key="4">
    <source>
        <dbReference type="ARBA" id="ARBA00022598"/>
    </source>
</evidence>
<dbReference type="GO" id="GO:0046872">
    <property type="term" value="F:metal ion binding"/>
    <property type="evidence" value="ECO:0007669"/>
    <property type="project" value="UniProtKB-KW"/>
</dbReference>
<keyword evidence="15" id="KW-1185">Reference proteome</keyword>
<evidence type="ECO:0000313" key="15">
    <source>
        <dbReference type="Proteomes" id="UP000248132"/>
    </source>
</evidence>
<organism evidence="14 15">
    <name type="scientific">Ruminiclostridium sufflavum DSM 19573</name>
    <dbReference type="NCBI Taxonomy" id="1121337"/>
    <lineage>
        <taxon>Bacteria</taxon>
        <taxon>Bacillati</taxon>
        <taxon>Bacillota</taxon>
        <taxon>Clostridia</taxon>
        <taxon>Eubacteriales</taxon>
        <taxon>Oscillospiraceae</taxon>
        <taxon>Ruminiclostridium</taxon>
    </lineage>
</organism>
<dbReference type="InterPro" id="IPR036565">
    <property type="entry name" value="Mur-like_cat_sf"/>
</dbReference>
<accession>A0A318Y923</accession>
<proteinExistence type="inferred from homology"/>
<evidence type="ECO:0000256" key="8">
    <source>
        <dbReference type="ARBA" id="ARBA00022842"/>
    </source>
</evidence>
<keyword evidence="4 11" id="KW-0436">Ligase</keyword>
<dbReference type="SUPFAM" id="SSF53623">
    <property type="entry name" value="MurD-like peptide ligases, catalytic domain"/>
    <property type="match status" value="1"/>
</dbReference>
<comment type="similarity">
    <text evidence="2 11">Belongs to the folylpolyglutamate synthase family.</text>
</comment>
<evidence type="ECO:0000256" key="7">
    <source>
        <dbReference type="ARBA" id="ARBA00022840"/>
    </source>
</evidence>
<dbReference type="InterPro" id="IPR036615">
    <property type="entry name" value="Mur_ligase_C_dom_sf"/>
</dbReference>
<dbReference type="OrthoDB" id="9809356at2"/>
<feature type="domain" description="Mur ligase C-terminal" evidence="12">
    <location>
        <begin position="293"/>
        <end position="412"/>
    </location>
</feature>
<dbReference type="GO" id="GO:0004326">
    <property type="term" value="F:tetrahydrofolylpolyglutamate synthase activity"/>
    <property type="evidence" value="ECO:0007669"/>
    <property type="project" value="UniProtKB-EC"/>
</dbReference>
<dbReference type="RefSeq" id="WP_110461231.1">
    <property type="nucleotide sequence ID" value="NZ_QKMR01000005.1"/>
</dbReference>
<dbReference type="AlphaFoldDB" id="A0A318Y923"/>
<evidence type="ECO:0000313" key="14">
    <source>
        <dbReference type="EMBL" id="PYG88808.1"/>
    </source>
</evidence>
<reference evidence="14 15" key="1">
    <citation type="submission" date="2018-06" db="EMBL/GenBank/DDBJ databases">
        <title>Genomic Encyclopedia of Type Strains, Phase I: the one thousand microbial genomes (KMG-I) project.</title>
        <authorList>
            <person name="Kyrpides N."/>
        </authorList>
    </citation>
    <scope>NUCLEOTIDE SEQUENCE [LARGE SCALE GENOMIC DNA]</scope>
    <source>
        <strain evidence="14 15">DSM 19573</strain>
    </source>
</reference>
<keyword evidence="8" id="KW-0460">Magnesium</keyword>
<dbReference type="Gene3D" id="3.90.190.20">
    <property type="entry name" value="Mur ligase, C-terminal domain"/>
    <property type="match status" value="1"/>
</dbReference>
<evidence type="ECO:0000256" key="9">
    <source>
        <dbReference type="ARBA" id="ARBA00030592"/>
    </source>
</evidence>
<dbReference type="Gene3D" id="3.40.1190.10">
    <property type="entry name" value="Mur-like, catalytic domain"/>
    <property type="match status" value="1"/>
</dbReference>
<gene>
    <name evidence="14" type="ORF">LY28_01168</name>
</gene>
<dbReference type="NCBIfam" id="TIGR01499">
    <property type="entry name" value="folC"/>
    <property type="match status" value="1"/>
</dbReference>
<dbReference type="PANTHER" id="PTHR11136">
    <property type="entry name" value="FOLYLPOLYGLUTAMATE SYNTHASE-RELATED"/>
    <property type="match status" value="1"/>
</dbReference>
<dbReference type="EC" id="6.3.2.17" evidence="3"/>
<feature type="domain" description="Mur ligase central" evidence="13">
    <location>
        <begin position="44"/>
        <end position="265"/>
    </location>
</feature>
<evidence type="ECO:0000259" key="12">
    <source>
        <dbReference type="Pfam" id="PF02875"/>
    </source>
</evidence>
<dbReference type="PROSITE" id="PS01011">
    <property type="entry name" value="FOLYLPOLYGLU_SYNT_1"/>
    <property type="match status" value="1"/>
</dbReference>
<evidence type="ECO:0000256" key="11">
    <source>
        <dbReference type="PIRNR" id="PIRNR001563"/>
    </source>
</evidence>
<evidence type="ECO:0000256" key="1">
    <source>
        <dbReference type="ARBA" id="ARBA00001946"/>
    </source>
</evidence>
<comment type="catalytic activity">
    <reaction evidence="10">
        <text>(6S)-5,6,7,8-tetrahydrofolyl-(gamma-L-Glu)(n) + L-glutamate + ATP = (6S)-5,6,7,8-tetrahydrofolyl-(gamma-L-Glu)(n+1) + ADP + phosphate + H(+)</text>
        <dbReference type="Rhea" id="RHEA:10580"/>
        <dbReference type="Rhea" id="RHEA-COMP:14738"/>
        <dbReference type="Rhea" id="RHEA-COMP:14740"/>
        <dbReference type="ChEBI" id="CHEBI:15378"/>
        <dbReference type="ChEBI" id="CHEBI:29985"/>
        <dbReference type="ChEBI" id="CHEBI:30616"/>
        <dbReference type="ChEBI" id="CHEBI:43474"/>
        <dbReference type="ChEBI" id="CHEBI:141005"/>
        <dbReference type="ChEBI" id="CHEBI:456216"/>
        <dbReference type="EC" id="6.3.2.17"/>
    </reaction>
</comment>
<dbReference type="PANTHER" id="PTHR11136:SF0">
    <property type="entry name" value="DIHYDROFOLATE SYNTHETASE-RELATED"/>
    <property type="match status" value="1"/>
</dbReference>
<dbReference type="EMBL" id="QKMR01000005">
    <property type="protein sequence ID" value="PYG88808.1"/>
    <property type="molecule type" value="Genomic_DNA"/>
</dbReference>
<comment type="caution">
    <text evidence="14">The sequence shown here is derived from an EMBL/GenBank/DDBJ whole genome shotgun (WGS) entry which is preliminary data.</text>
</comment>
<dbReference type="InterPro" id="IPR013221">
    <property type="entry name" value="Mur_ligase_cen"/>
</dbReference>